<dbReference type="Pfam" id="PF16122">
    <property type="entry name" value="40S_SA_C"/>
    <property type="match status" value="1"/>
</dbReference>
<comment type="caution">
    <text evidence="3">The sequence shown here is derived from an EMBL/GenBank/DDBJ whole genome shotgun (WGS) entry which is preliminary data.</text>
</comment>
<reference evidence="3 4" key="1">
    <citation type="journal article" date="2018" name="Mol. Genet. Genomics">
        <title>The red deer Cervus elaphus genome CerEla1.0: sequencing, annotating, genes, and chromosomes.</title>
        <authorList>
            <person name="Bana N.A."/>
            <person name="Nyiri A."/>
            <person name="Nagy J."/>
            <person name="Frank K."/>
            <person name="Nagy T."/>
            <person name="Steger V."/>
            <person name="Schiller M."/>
            <person name="Lakatos P."/>
            <person name="Sugar L."/>
            <person name="Horn P."/>
            <person name="Barta E."/>
            <person name="Orosz L."/>
        </authorList>
    </citation>
    <scope>NUCLEOTIDE SEQUENCE [LARGE SCALE GENOMIC DNA]</scope>
    <source>
        <strain evidence="3">Hungarian</strain>
    </source>
</reference>
<proteinExistence type="predicted"/>
<keyword evidence="4" id="KW-1185">Reference proteome</keyword>
<accession>A0A212CEZ7</accession>
<gene>
    <name evidence="3" type="ORF">Celaphus_00002359</name>
</gene>
<name>A0A212CEZ7_CEREH</name>
<dbReference type="OrthoDB" id="9795875at2759"/>
<protein>
    <recommendedName>
        <fullName evidence="2">Small ribosomal subunit protein uS2 C-terminal domain-containing protein</fullName>
    </recommendedName>
</protein>
<dbReference type="EMBL" id="MKHE01000020">
    <property type="protein sequence ID" value="OWK04565.1"/>
    <property type="molecule type" value="Genomic_DNA"/>
</dbReference>
<sequence length="98" mass="10757">MPDLCFYRDPEQTEKEGQEPAEKAVTKEELQGECPTSPPEFTVAQPEVVDWSEVLQVSSAPIQEFLAADCCAQPATADWSAARTAQATERVGKIAKWS</sequence>
<evidence type="ECO:0000313" key="3">
    <source>
        <dbReference type="EMBL" id="OWK04565.1"/>
    </source>
</evidence>
<feature type="domain" description="Small ribosomal subunit protein uS2 C-terminal" evidence="2">
    <location>
        <begin position="6"/>
        <end position="93"/>
    </location>
</feature>
<dbReference type="AlphaFoldDB" id="A0A212CEZ7"/>
<feature type="compositionally biased region" description="Basic and acidic residues" evidence="1">
    <location>
        <begin position="1"/>
        <end position="30"/>
    </location>
</feature>
<feature type="region of interest" description="Disordered" evidence="1">
    <location>
        <begin position="1"/>
        <end position="41"/>
    </location>
</feature>
<evidence type="ECO:0000256" key="1">
    <source>
        <dbReference type="SAM" id="MobiDB-lite"/>
    </source>
</evidence>
<evidence type="ECO:0000313" key="4">
    <source>
        <dbReference type="Proteomes" id="UP000242450"/>
    </source>
</evidence>
<dbReference type="Proteomes" id="UP000242450">
    <property type="component" value="Chromosome 20"/>
</dbReference>
<dbReference type="InterPro" id="IPR032281">
    <property type="entry name" value="Ribosomal_uS2_C"/>
</dbReference>
<organism evidence="3 4">
    <name type="scientific">Cervus elaphus hippelaphus</name>
    <name type="common">European red deer</name>
    <dbReference type="NCBI Taxonomy" id="46360"/>
    <lineage>
        <taxon>Eukaryota</taxon>
        <taxon>Metazoa</taxon>
        <taxon>Chordata</taxon>
        <taxon>Craniata</taxon>
        <taxon>Vertebrata</taxon>
        <taxon>Euteleostomi</taxon>
        <taxon>Mammalia</taxon>
        <taxon>Eutheria</taxon>
        <taxon>Laurasiatheria</taxon>
        <taxon>Artiodactyla</taxon>
        <taxon>Ruminantia</taxon>
        <taxon>Pecora</taxon>
        <taxon>Cervidae</taxon>
        <taxon>Cervinae</taxon>
        <taxon>Cervus</taxon>
    </lineage>
</organism>
<evidence type="ECO:0000259" key="2">
    <source>
        <dbReference type="Pfam" id="PF16122"/>
    </source>
</evidence>